<keyword evidence="3" id="KW-1185">Reference proteome</keyword>
<name>A0A9P0D7P9_9CUCU</name>
<reference evidence="2" key="1">
    <citation type="submission" date="2022-01" db="EMBL/GenBank/DDBJ databases">
        <authorList>
            <person name="King R."/>
        </authorList>
    </citation>
    <scope>NUCLEOTIDE SEQUENCE</scope>
</reference>
<feature type="signal peptide" evidence="1">
    <location>
        <begin position="1"/>
        <end position="22"/>
    </location>
</feature>
<dbReference type="OrthoDB" id="6771446at2759"/>
<dbReference type="GO" id="GO:0004867">
    <property type="term" value="F:serine-type endopeptidase inhibitor activity"/>
    <property type="evidence" value="ECO:0007669"/>
    <property type="project" value="InterPro"/>
</dbReference>
<dbReference type="EMBL" id="OV651820">
    <property type="protein sequence ID" value="CAH1113941.1"/>
    <property type="molecule type" value="Genomic_DNA"/>
</dbReference>
<evidence type="ECO:0000313" key="2">
    <source>
        <dbReference type="EMBL" id="CAH1113941.1"/>
    </source>
</evidence>
<organism evidence="2 3">
    <name type="scientific">Psylliodes chrysocephalus</name>
    <dbReference type="NCBI Taxonomy" id="3402493"/>
    <lineage>
        <taxon>Eukaryota</taxon>
        <taxon>Metazoa</taxon>
        <taxon>Ecdysozoa</taxon>
        <taxon>Arthropoda</taxon>
        <taxon>Hexapoda</taxon>
        <taxon>Insecta</taxon>
        <taxon>Pterygota</taxon>
        <taxon>Neoptera</taxon>
        <taxon>Endopterygota</taxon>
        <taxon>Coleoptera</taxon>
        <taxon>Polyphaga</taxon>
        <taxon>Cucujiformia</taxon>
        <taxon>Chrysomeloidea</taxon>
        <taxon>Chrysomelidae</taxon>
        <taxon>Galerucinae</taxon>
        <taxon>Alticini</taxon>
        <taxon>Psylliodes</taxon>
    </lineage>
</organism>
<dbReference type="Gene3D" id="4.10.410.10">
    <property type="entry name" value="Pancreatic trypsin inhibitor Kunitz domain"/>
    <property type="match status" value="1"/>
</dbReference>
<dbReference type="InterPro" id="IPR036880">
    <property type="entry name" value="Kunitz_BPTI_sf"/>
</dbReference>
<evidence type="ECO:0000256" key="1">
    <source>
        <dbReference type="SAM" id="SignalP"/>
    </source>
</evidence>
<feature type="chain" id="PRO_5040387567" description="Seminal fluid protein" evidence="1">
    <location>
        <begin position="23"/>
        <end position="117"/>
    </location>
</feature>
<gene>
    <name evidence="2" type="ORF">PSYICH_LOCUS14423</name>
</gene>
<dbReference type="AlphaFoldDB" id="A0A9P0D7P9"/>
<sequence length="117" mass="13677">MTNLSSLIIYIVIGAITKSVFSSHHDDYYHEFHREDCFDAPEYVSCGSKTNLIPVWTWDYRYEKCILDTAGGCKRTNNSFHSKEHCKEIAKPVCNNLNIYLEKNGHESSHHHHHHHH</sequence>
<dbReference type="Proteomes" id="UP001153636">
    <property type="component" value="Chromosome 8"/>
</dbReference>
<dbReference type="SUPFAM" id="SSF57362">
    <property type="entry name" value="BPTI-like"/>
    <property type="match status" value="1"/>
</dbReference>
<evidence type="ECO:0008006" key="4">
    <source>
        <dbReference type="Google" id="ProtNLM"/>
    </source>
</evidence>
<keyword evidence="1" id="KW-0732">Signal</keyword>
<accession>A0A9P0D7P9</accession>
<protein>
    <recommendedName>
        <fullName evidence="4">Seminal fluid protein</fullName>
    </recommendedName>
</protein>
<evidence type="ECO:0000313" key="3">
    <source>
        <dbReference type="Proteomes" id="UP001153636"/>
    </source>
</evidence>
<proteinExistence type="predicted"/>